<dbReference type="GO" id="GO:0004691">
    <property type="term" value="F:cAMP-dependent protein kinase activity"/>
    <property type="evidence" value="ECO:0007669"/>
    <property type="project" value="UniProtKB-EC"/>
</dbReference>
<keyword evidence="5 13" id="KW-0418">Kinase</keyword>
<evidence type="ECO:0000256" key="9">
    <source>
        <dbReference type="PROSITE-ProRule" id="PRU10141"/>
    </source>
</evidence>
<dbReference type="EC" id="2.7.11.11" evidence="1"/>
<dbReference type="AlphaFoldDB" id="A0A5C3Q0Z2"/>
<dbReference type="SMART" id="SM00220">
    <property type="entry name" value="S_TKc"/>
    <property type="match status" value="1"/>
</dbReference>
<dbReference type="InterPro" id="IPR011009">
    <property type="entry name" value="Kinase-like_dom_sf"/>
</dbReference>
<feature type="compositionally biased region" description="Low complexity" evidence="11">
    <location>
        <begin position="385"/>
        <end position="396"/>
    </location>
</feature>
<comment type="catalytic activity">
    <reaction evidence="7">
        <text>L-threonyl-[protein] + ATP = O-phospho-L-threonyl-[protein] + ADP + H(+)</text>
        <dbReference type="Rhea" id="RHEA:46608"/>
        <dbReference type="Rhea" id="RHEA-COMP:11060"/>
        <dbReference type="Rhea" id="RHEA-COMP:11605"/>
        <dbReference type="ChEBI" id="CHEBI:15378"/>
        <dbReference type="ChEBI" id="CHEBI:30013"/>
        <dbReference type="ChEBI" id="CHEBI:30616"/>
        <dbReference type="ChEBI" id="CHEBI:61977"/>
        <dbReference type="ChEBI" id="CHEBI:456216"/>
        <dbReference type="EC" id="2.7.11.11"/>
    </reaction>
</comment>
<keyword evidence="3" id="KW-0808">Transferase</keyword>
<feature type="binding site" evidence="9">
    <location>
        <position position="62"/>
    </location>
    <ligand>
        <name>ATP</name>
        <dbReference type="ChEBI" id="CHEBI:30616"/>
    </ligand>
</feature>
<evidence type="ECO:0000256" key="2">
    <source>
        <dbReference type="ARBA" id="ARBA00022527"/>
    </source>
</evidence>
<reference evidence="13 14" key="1">
    <citation type="journal article" date="2019" name="Nat. Ecol. Evol.">
        <title>Megaphylogeny resolves global patterns of mushroom evolution.</title>
        <authorList>
            <person name="Varga T."/>
            <person name="Krizsan K."/>
            <person name="Foldi C."/>
            <person name="Dima B."/>
            <person name="Sanchez-Garcia M."/>
            <person name="Sanchez-Ramirez S."/>
            <person name="Szollosi G.J."/>
            <person name="Szarkandi J.G."/>
            <person name="Papp V."/>
            <person name="Albert L."/>
            <person name="Andreopoulos W."/>
            <person name="Angelini C."/>
            <person name="Antonin V."/>
            <person name="Barry K.W."/>
            <person name="Bougher N.L."/>
            <person name="Buchanan P."/>
            <person name="Buyck B."/>
            <person name="Bense V."/>
            <person name="Catcheside P."/>
            <person name="Chovatia M."/>
            <person name="Cooper J."/>
            <person name="Damon W."/>
            <person name="Desjardin D."/>
            <person name="Finy P."/>
            <person name="Geml J."/>
            <person name="Haridas S."/>
            <person name="Hughes K."/>
            <person name="Justo A."/>
            <person name="Karasinski D."/>
            <person name="Kautmanova I."/>
            <person name="Kiss B."/>
            <person name="Kocsube S."/>
            <person name="Kotiranta H."/>
            <person name="LaButti K.M."/>
            <person name="Lechner B.E."/>
            <person name="Liimatainen K."/>
            <person name="Lipzen A."/>
            <person name="Lukacs Z."/>
            <person name="Mihaltcheva S."/>
            <person name="Morgado L.N."/>
            <person name="Niskanen T."/>
            <person name="Noordeloos M.E."/>
            <person name="Ohm R.A."/>
            <person name="Ortiz-Santana B."/>
            <person name="Ovrebo C."/>
            <person name="Racz N."/>
            <person name="Riley R."/>
            <person name="Savchenko A."/>
            <person name="Shiryaev A."/>
            <person name="Soop K."/>
            <person name="Spirin V."/>
            <person name="Szebenyi C."/>
            <person name="Tomsovsky M."/>
            <person name="Tulloss R.E."/>
            <person name="Uehling J."/>
            <person name="Grigoriev I.V."/>
            <person name="Vagvolgyi C."/>
            <person name="Papp T."/>
            <person name="Martin F.M."/>
            <person name="Miettinen O."/>
            <person name="Hibbett D.S."/>
            <person name="Nagy L.G."/>
        </authorList>
    </citation>
    <scope>NUCLEOTIDE SEQUENCE [LARGE SCALE GENOMIC DNA]</scope>
    <source>
        <strain evidence="13 14">HHB13444</strain>
    </source>
</reference>
<feature type="region of interest" description="Disordered" evidence="11">
    <location>
        <begin position="369"/>
        <end position="396"/>
    </location>
</feature>
<evidence type="ECO:0000259" key="12">
    <source>
        <dbReference type="PROSITE" id="PS50011"/>
    </source>
</evidence>
<comment type="catalytic activity">
    <reaction evidence="8">
        <text>L-seryl-[protein] + ATP = O-phospho-L-seryl-[protein] + ADP + H(+)</text>
        <dbReference type="Rhea" id="RHEA:17989"/>
        <dbReference type="Rhea" id="RHEA-COMP:9863"/>
        <dbReference type="Rhea" id="RHEA-COMP:11604"/>
        <dbReference type="ChEBI" id="CHEBI:15378"/>
        <dbReference type="ChEBI" id="CHEBI:29999"/>
        <dbReference type="ChEBI" id="CHEBI:30616"/>
        <dbReference type="ChEBI" id="CHEBI:83421"/>
        <dbReference type="ChEBI" id="CHEBI:456216"/>
        <dbReference type="EC" id="2.7.11.11"/>
    </reaction>
</comment>
<evidence type="ECO:0000256" key="5">
    <source>
        <dbReference type="ARBA" id="ARBA00022777"/>
    </source>
</evidence>
<evidence type="ECO:0000256" key="11">
    <source>
        <dbReference type="SAM" id="MobiDB-lite"/>
    </source>
</evidence>
<dbReference type="InParanoid" id="A0A5C3Q0Z2"/>
<accession>A0A5C3Q0Z2</accession>
<keyword evidence="14" id="KW-1185">Reference proteome</keyword>
<name>A0A5C3Q0Z2_9APHY</name>
<dbReference type="PROSITE" id="PS50011">
    <property type="entry name" value="PROTEIN_KINASE_DOM"/>
    <property type="match status" value="1"/>
</dbReference>
<dbReference type="GO" id="GO:0005524">
    <property type="term" value="F:ATP binding"/>
    <property type="evidence" value="ECO:0007669"/>
    <property type="project" value="UniProtKB-UniRule"/>
</dbReference>
<evidence type="ECO:0000256" key="10">
    <source>
        <dbReference type="RuleBase" id="RU000304"/>
    </source>
</evidence>
<evidence type="ECO:0000256" key="8">
    <source>
        <dbReference type="ARBA" id="ARBA00047454"/>
    </source>
</evidence>
<dbReference type="EMBL" id="ML210965">
    <property type="protein sequence ID" value="TFK94777.1"/>
    <property type="molecule type" value="Genomic_DNA"/>
</dbReference>
<protein>
    <recommendedName>
        <fullName evidence="1">cAMP-dependent protein kinase</fullName>
        <ecNumber evidence="1">2.7.11.11</ecNumber>
    </recommendedName>
</protein>
<sequence>MQTGIPIRHTESSMSRRPPIDLHDLECITTLGAGTWGAAYLVKVKRRFGKATGKAGALLALKGVEKRAYRDLERNDPQEDRWQASEGKNWERRALASLPWNPFIIGILDAYADPRNIYLLLELAPRGSLHTLLGDQPLHPATARFYFSHLVLGLEFLHSHDLVHRDIKTENILIGADGYAMITDFGFSQFVHDSKEWDRLGTLEFVSPEVATNTANTTAARFASDWWSAACVLFEILTTRIPFEPKENKGPGYAHLAEEHWQQNIPWPDPFDEQAKDLISRMLTPQLSSRFGCRTIPVGKDGREVNEDLRGHEWLNNLRWDRMEARIERAPKWPDSVPLLTAGWDNHFLPQQKKVPGLRLKRKFPQSDIIGNSHLDGRLSKRQRTAAAPAKTTNAT</sequence>
<evidence type="ECO:0000256" key="7">
    <source>
        <dbReference type="ARBA" id="ARBA00047292"/>
    </source>
</evidence>
<comment type="similarity">
    <text evidence="10">Belongs to the protein kinase superfamily.</text>
</comment>
<dbReference type="Gene3D" id="1.10.510.10">
    <property type="entry name" value="Transferase(Phosphotransferase) domain 1"/>
    <property type="match status" value="1"/>
</dbReference>
<dbReference type="InterPro" id="IPR017441">
    <property type="entry name" value="Protein_kinase_ATP_BS"/>
</dbReference>
<dbReference type="Proteomes" id="UP000308197">
    <property type="component" value="Unassembled WGS sequence"/>
</dbReference>
<evidence type="ECO:0000256" key="4">
    <source>
        <dbReference type="ARBA" id="ARBA00022741"/>
    </source>
</evidence>
<dbReference type="PANTHER" id="PTHR24353">
    <property type="entry name" value="CYCLIC NUCLEOTIDE-DEPENDENT PROTEIN KINASE"/>
    <property type="match status" value="1"/>
</dbReference>
<dbReference type="Pfam" id="PF00069">
    <property type="entry name" value="Pkinase"/>
    <property type="match status" value="1"/>
</dbReference>
<evidence type="ECO:0000313" key="14">
    <source>
        <dbReference type="Proteomes" id="UP000308197"/>
    </source>
</evidence>
<dbReference type="Gene3D" id="3.30.200.20">
    <property type="entry name" value="Phosphorylase Kinase, domain 1"/>
    <property type="match status" value="1"/>
</dbReference>
<dbReference type="InterPro" id="IPR008271">
    <property type="entry name" value="Ser/Thr_kinase_AS"/>
</dbReference>
<proteinExistence type="inferred from homology"/>
<gene>
    <name evidence="13" type="ORF">K466DRAFT_535202</name>
</gene>
<keyword evidence="6 9" id="KW-0067">ATP-binding</keyword>
<dbReference type="STRING" id="1314778.A0A5C3Q0Z2"/>
<dbReference type="PROSITE" id="PS00108">
    <property type="entry name" value="PROTEIN_KINASE_ST"/>
    <property type="match status" value="1"/>
</dbReference>
<dbReference type="InterPro" id="IPR000719">
    <property type="entry name" value="Prot_kinase_dom"/>
</dbReference>
<evidence type="ECO:0000256" key="3">
    <source>
        <dbReference type="ARBA" id="ARBA00022679"/>
    </source>
</evidence>
<evidence type="ECO:0000313" key="13">
    <source>
        <dbReference type="EMBL" id="TFK94777.1"/>
    </source>
</evidence>
<feature type="domain" description="Protein kinase" evidence="12">
    <location>
        <begin position="25"/>
        <end position="315"/>
    </location>
</feature>
<dbReference type="PROSITE" id="PS00107">
    <property type="entry name" value="PROTEIN_KINASE_ATP"/>
    <property type="match status" value="1"/>
</dbReference>
<organism evidence="13 14">
    <name type="scientific">Polyporus arcularius HHB13444</name>
    <dbReference type="NCBI Taxonomy" id="1314778"/>
    <lineage>
        <taxon>Eukaryota</taxon>
        <taxon>Fungi</taxon>
        <taxon>Dikarya</taxon>
        <taxon>Basidiomycota</taxon>
        <taxon>Agaricomycotina</taxon>
        <taxon>Agaricomycetes</taxon>
        <taxon>Polyporales</taxon>
        <taxon>Polyporaceae</taxon>
        <taxon>Polyporus</taxon>
    </lineage>
</organism>
<evidence type="ECO:0000256" key="6">
    <source>
        <dbReference type="ARBA" id="ARBA00022840"/>
    </source>
</evidence>
<dbReference type="SUPFAM" id="SSF56112">
    <property type="entry name" value="Protein kinase-like (PK-like)"/>
    <property type="match status" value="1"/>
</dbReference>
<keyword evidence="4 9" id="KW-0547">Nucleotide-binding</keyword>
<keyword evidence="2 10" id="KW-0723">Serine/threonine-protein kinase</keyword>
<evidence type="ECO:0000256" key="1">
    <source>
        <dbReference type="ARBA" id="ARBA00012444"/>
    </source>
</evidence>